<evidence type="ECO:0000256" key="1">
    <source>
        <dbReference type="ARBA" id="ARBA00004141"/>
    </source>
</evidence>
<dbReference type="InterPro" id="IPR002550">
    <property type="entry name" value="CNNM"/>
</dbReference>
<evidence type="ECO:0000256" key="8">
    <source>
        <dbReference type="PROSITE-ProRule" id="PRU00703"/>
    </source>
</evidence>
<keyword evidence="7 9" id="KW-0472">Membrane</keyword>
<accession>A0A1X9MD07</accession>
<dbReference type="SUPFAM" id="SSF54631">
    <property type="entry name" value="CBS-domain pair"/>
    <property type="match status" value="1"/>
</dbReference>
<dbReference type="FunFam" id="3.10.580.10:FF:000002">
    <property type="entry name" value="Magnesium/cobalt efflux protein CorC"/>
    <property type="match status" value="1"/>
</dbReference>
<evidence type="ECO:0000256" key="5">
    <source>
        <dbReference type="ARBA" id="ARBA00022989"/>
    </source>
</evidence>
<dbReference type="CDD" id="cd04590">
    <property type="entry name" value="CBS_pair_CorC_HlyC_assoc"/>
    <property type="match status" value="1"/>
</dbReference>
<feature type="transmembrane region" description="Helical" evidence="10">
    <location>
        <begin position="36"/>
        <end position="58"/>
    </location>
</feature>
<evidence type="ECO:0000313" key="13">
    <source>
        <dbReference type="EMBL" id="ARK31317.1"/>
    </source>
</evidence>
<dbReference type="InterPro" id="IPR046342">
    <property type="entry name" value="CBS_dom_sf"/>
</dbReference>
<feature type="domain" description="CBS" evidence="11">
    <location>
        <begin position="157"/>
        <end position="216"/>
    </location>
</feature>
<feature type="transmembrane region" description="Helical" evidence="10">
    <location>
        <begin position="78"/>
        <end position="97"/>
    </location>
</feature>
<dbReference type="GO" id="GO:0005886">
    <property type="term" value="C:plasma membrane"/>
    <property type="evidence" value="ECO:0007669"/>
    <property type="project" value="TreeGrafter"/>
</dbReference>
<dbReference type="RefSeq" id="WP_084372530.1">
    <property type="nucleotide sequence ID" value="NZ_CP020814.1"/>
</dbReference>
<proteinExistence type="inferred from homology"/>
<comment type="subcellular location">
    <subcellularLocation>
        <location evidence="1">Membrane</location>
        <topology evidence="1">Multi-pass membrane protein</topology>
    </subcellularLocation>
</comment>
<gene>
    <name evidence="13" type="primary">tlyC_2</name>
    <name evidence="13" type="ORF">BkAM31D_16455</name>
</gene>
<protein>
    <submittedName>
        <fullName evidence="13">Hemolysin C</fullName>
    </submittedName>
</protein>
<dbReference type="Gene3D" id="3.10.580.10">
    <property type="entry name" value="CBS-domain"/>
    <property type="match status" value="1"/>
</dbReference>
<dbReference type="GO" id="GO:0050660">
    <property type="term" value="F:flavin adenine dinucleotide binding"/>
    <property type="evidence" value="ECO:0007669"/>
    <property type="project" value="InterPro"/>
</dbReference>
<organism evidence="13 14">
    <name type="scientific">Halalkalibacter krulwichiae</name>
    <dbReference type="NCBI Taxonomy" id="199441"/>
    <lineage>
        <taxon>Bacteria</taxon>
        <taxon>Bacillati</taxon>
        <taxon>Bacillota</taxon>
        <taxon>Bacilli</taxon>
        <taxon>Bacillales</taxon>
        <taxon>Bacillaceae</taxon>
        <taxon>Halalkalibacter</taxon>
    </lineage>
</organism>
<dbReference type="InterPro" id="IPR005170">
    <property type="entry name" value="Transptr-assoc_dom"/>
</dbReference>
<dbReference type="InterPro" id="IPR016169">
    <property type="entry name" value="FAD-bd_PCMH_sub2"/>
</dbReference>
<evidence type="ECO:0000256" key="4">
    <source>
        <dbReference type="ARBA" id="ARBA00022737"/>
    </source>
</evidence>
<keyword evidence="6 8" id="KW-0129">CBS domain</keyword>
<dbReference type="EMBL" id="CP020814">
    <property type="protein sequence ID" value="ARK31317.1"/>
    <property type="molecule type" value="Genomic_DNA"/>
</dbReference>
<keyword evidence="4" id="KW-0677">Repeat</keyword>
<evidence type="ECO:0000256" key="9">
    <source>
        <dbReference type="PROSITE-ProRule" id="PRU01193"/>
    </source>
</evidence>
<evidence type="ECO:0000313" key="14">
    <source>
        <dbReference type="Proteomes" id="UP000193006"/>
    </source>
</evidence>
<dbReference type="SUPFAM" id="SSF56176">
    <property type="entry name" value="FAD-binding/transporter-associated domain-like"/>
    <property type="match status" value="1"/>
</dbReference>
<evidence type="ECO:0000256" key="2">
    <source>
        <dbReference type="ARBA" id="ARBA00006337"/>
    </source>
</evidence>
<dbReference type="Pfam" id="PF03471">
    <property type="entry name" value="CorC_HlyC"/>
    <property type="match status" value="1"/>
</dbReference>
<keyword evidence="3 9" id="KW-0812">Transmembrane</keyword>
<evidence type="ECO:0000259" key="11">
    <source>
        <dbReference type="PROSITE" id="PS51371"/>
    </source>
</evidence>
<dbReference type="SMART" id="SM00116">
    <property type="entry name" value="CBS"/>
    <property type="match status" value="2"/>
</dbReference>
<evidence type="ECO:0000256" key="6">
    <source>
        <dbReference type="ARBA" id="ARBA00023122"/>
    </source>
</evidence>
<dbReference type="SMART" id="SM01091">
    <property type="entry name" value="CorC_HlyC"/>
    <property type="match status" value="1"/>
</dbReference>
<dbReference type="STRING" id="199441.BkAM31D_16455"/>
<dbReference type="Pfam" id="PF01595">
    <property type="entry name" value="CNNM"/>
    <property type="match status" value="1"/>
</dbReference>
<dbReference type="InterPro" id="IPR044751">
    <property type="entry name" value="Ion_transp-like_CBS"/>
</dbReference>
<feature type="domain" description="CNNM transmembrane" evidence="12">
    <location>
        <begin position="1"/>
        <end position="138"/>
    </location>
</feature>
<evidence type="ECO:0000259" key="12">
    <source>
        <dbReference type="PROSITE" id="PS51846"/>
    </source>
</evidence>
<dbReference type="KEGG" id="bkw:BkAM31D_16455"/>
<dbReference type="PANTHER" id="PTHR22777">
    <property type="entry name" value="HEMOLYSIN-RELATED"/>
    <property type="match status" value="1"/>
</dbReference>
<keyword evidence="5 9" id="KW-1133">Transmembrane helix</keyword>
<name>A0A1X9MD07_9BACI</name>
<dbReference type="PROSITE" id="PS51371">
    <property type="entry name" value="CBS"/>
    <property type="match status" value="2"/>
</dbReference>
<dbReference type="Pfam" id="PF00571">
    <property type="entry name" value="CBS"/>
    <property type="match status" value="2"/>
</dbReference>
<dbReference type="AlphaFoldDB" id="A0A1X9MD07"/>
<dbReference type="PANTHER" id="PTHR22777:SF17">
    <property type="entry name" value="UPF0053 PROTEIN SLL0260"/>
    <property type="match status" value="1"/>
</dbReference>
<feature type="domain" description="CBS" evidence="11">
    <location>
        <begin position="221"/>
        <end position="281"/>
    </location>
</feature>
<dbReference type="InterPro" id="IPR036318">
    <property type="entry name" value="FAD-bd_PCMH-like_sf"/>
</dbReference>
<sequence>MNIPIFKLNIINVIGRSGSDFICFFKKNTAAQVATVLFGGNTALLISTIVMTVLILVFGEVLPKSLAKENAEPLALKISALLLLLMKLFSPLTWLLVKLKHVITKFVSKSEGIPSVTEEELKEMFTIGQEEGVIEPNERELLHNSLDFNDTKVVEVLTPRTDLVAINIKMSIDEITTILIRERFSRVPVYEDSIDNIIGVLSERDFLSQLVTNKDMDVRKLIRKPLFVVETLGIATLLPMLQKNWVHMAIVIDEFGGTSGIVTLEDILEELVGEIWDEHDEKTKEVTELGTNKFEIHGDFPLDDFARLVQVELPDSRNYTLGGWMTEEFDYVPTVGEEFIYDSIKLIVTEAEDRRIMKIRVEGHDNKLSN</sequence>
<keyword evidence="14" id="KW-1185">Reference proteome</keyword>
<comment type="similarity">
    <text evidence="2">Belongs to the UPF0053 family.</text>
</comment>
<dbReference type="Proteomes" id="UP000193006">
    <property type="component" value="Chromosome"/>
</dbReference>
<evidence type="ECO:0000256" key="10">
    <source>
        <dbReference type="SAM" id="Phobius"/>
    </source>
</evidence>
<evidence type="ECO:0000256" key="3">
    <source>
        <dbReference type="ARBA" id="ARBA00022692"/>
    </source>
</evidence>
<dbReference type="InterPro" id="IPR000644">
    <property type="entry name" value="CBS_dom"/>
</dbReference>
<evidence type="ECO:0000256" key="7">
    <source>
        <dbReference type="ARBA" id="ARBA00023136"/>
    </source>
</evidence>
<reference evidence="13 14" key="1">
    <citation type="submission" date="2017-04" db="EMBL/GenBank/DDBJ databases">
        <title>Bacillus krulwichiae AM31D Genome sequencing and assembly.</title>
        <authorList>
            <person name="Krulwich T.A."/>
            <person name="Anastor L."/>
            <person name="Ehrlich R."/>
            <person name="Ehrlich G.D."/>
            <person name="Janto B."/>
        </authorList>
    </citation>
    <scope>NUCLEOTIDE SEQUENCE [LARGE SCALE GENOMIC DNA]</scope>
    <source>
        <strain evidence="13 14">AM31D</strain>
    </source>
</reference>
<dbReference type="Gene3D" id="3.30.465.10">
    <property type="match status" value="1"/>
</dbReference>
<dbReference type="PROSITE" id="PS51846">
    <property type="entry name" value="CNNM"/>
    <property type="match status" value="1"/>
</dbReference>